<dbReference type="RefSeq" id="WP_232194157.1">
    <property type="nucleotide sequence ID" value="NZ_JBHSOK010000008.1"/>
</dbReference>
<dbReference type="Proteomes" id="UP001596069">
    <property type="component" value="Unassembled WGS sequence"/>
</dbReference>
<evidence type="ECO:0008006" key="3">
    <source>
        <dbReference type="Google" id="ProtNLM"/>
    </source>
</evidence>
<proteinExistence type="predicted"/>
<name>A0ABW0Y5T3_9STRE</name>
<protein>
    <recommendedName>
        <fullName evidence="3">Nudix hydrolase domain-containing protein</fullName>
    </recommendedName>
</protein>
<comment type="caution">
    <text evidence="1">The sequence shown here is derived from an EMBL/GenBank/DDBJ whole genome shotgun (WGS) entry which is preliminary data.</text>
</comment>
<dbReference type="SUPFAM" id="SSF55811">
    <property type="entry name" value="Nudix"/>
    <property type="match status" value="1"/>
</dbReference>
<gene>
    <name evidence="1" type="ORF">ACFPTW_07740</name>
</gene>
<evidence type="ECO:0000313" key="1">
    <source>
        <dbReference type="EMBL" id="MFC5681173.1"/>
    </source>
</evidence>
<evidence type="ECO:0000313" key="2">
    <source>
        <dbReference type="Proteomes" id="UP001596069"/>
    </source>
</evidence>
<sequence length="45" mass="5328">MREFYEETGVEVRVEKLLNVYTKYSDSYPNGDEAQVLTIFVFSFI</sequence>
<reference evidence="2" key="1">
    <citation type="journal article" date="2019" name="Int. J. Syst. Evol. Microbiol.">
        <title>The Global Catalogue of Microorganisms (GCM) 10K type strain sequencing project: providing services to taxonomists for standard genome sequencing and annotation.</title>
        <authorList>
            <consortium name="The Broad Institute Genomics Platform"/>
            <consortium name="The Broad Institute Genome Sequencing Center for Infectious Disease"/>
            <person name="Wu L."/>
            <person name="Ma J."/>
        </authorList>
    </citation>
    <scope>NUCLEOTIDE SEQUENCE [LARGE SCALE GENOMIC DNA]</scope>
    <source>
        <strain evidence="2">FCH23</strain>
    </source>
</reference>
<dbReference type="EMBL" id="JBHSOK010000008">
    <property type="protein sequence ID" value="MFC5681173.1"/>
    <property type="molecule type" value="Genomic_DNA"/>
</dbReference>
<accession>A0ABW0Y5T3</accession>
<dbReference type="Gene3D" id="3.90.79.10">
    <property type="entry name" value="Nucleoside Triphosphate Pyrophosphohydrolase"/>
    <property type="match status" value="1"/>
</dbReference>
<organism evidence="1 2">
    <name type="scientific">Streptococcus downii</name>
    <dbReference type="NCBI Taxonomy" id="1968889"/>
    <lineage>
        <taxon>Bacteria</taxon>
        <taxon>Bacillati</taxon>
        <taxon>Bacillota</taxon>
        <taxon>Bacilli</taxon>
        <taxon>Lactobacillales</taxon>
        <taxon>Streptococcaceae</taxon>
        <taxon>Streptococcus</taxon>
    </lineage>
</organism>
<dbReference type="InterPro" id="IPR015797">
    <property type="entry name" value="NUDIX_hydrolase-like_dom_sf"/>
</dbReference>
<keyword evidence="2" id="KW-1185">Reference proteome</keyword>